<accession>A0ABD4ZD23</accession>
<dbReference type="PANTHER" id="PTHR43095">
    <property type="entry name" value="SUGAR KINASE"/>
    <property type="match status" value="1"/>
</dbReference>
<evidence type="ECO:0000313" key="7">
    <source>
        <dbReference type="EMBL" id="MDK6695576.1"/>
    </source>
</evidence>
<proteinExistence type="inferred from homology"/>
<sequence length="502" mass="53762">MKQILVAGIDTSTQSTKIRITDAETGKLVRFGQAKHPEGTSIHPDRWWEAFLKAKEQAGGLDDVSALSVGGQQHGMVLLDKQGNIVRDALLWNDTRSAPEAAQLIESLQGKSEKNTDKQSQTLEGKRNWVRAVGLSPVASFTVTKIAWVANHEPKLANKVAAICLPHDWLSWRIAGYGPSSSSNPSNRDTIGLDKLFTDRSDASGTGYFDSTTNNYRRDLIKLAFGRDDVILPKVLNPNEIGAYADPEIAGKNVAGGCLIAPGGADNAMAALGLNMGIGDVSISLGTSGVAAAVCQTPIYDMTTAVAGFADCTGHWLPLACTINGSRIIDAGCKALSVDYEQFANLSAQSIPGAQGITLIPYFDGERTPDRPNSTASIYGLTLANTKPSNIARAFTEGLLCSQRDCLELIKSLGVTVKKILLIGGGAKSSAIRELAPSILGSDVTLPKTDEYVAIGAARQAAWTLSGKEYPPIWQNEIETTLSGEPNEEIYKKYLHYRNLEK</sequence>
<dbReference type="Pfam" id="PF00370">
    <property type="entry name" value="FGGY_N"/>
    <property type="match status" value="1"/>
</dbReference>
<dbReference type="InterPro" id="IPR018484">
    <property type="entry name" value="FGGY_N"/>
</dbReference>
<organism evidence="7 8">
    <name type="scientific">Gardnerella vaginalis</name>
    <dbReference type="NCBI Taxonomy" id="2702"/>
    <lineage>
        <taxon>Bacteria</taxon>
        <taxon>Bacillati</taxon>
        <taxon>Actinomycetota</taxon>
        <taxon>Actinomycetes</taxon>
        <taxon>Bifidobacteriales</taxon>
        <taxon>Bifidobacteriaceae</taxon>
        <taxon>Gardnerella</taxon>
    </lineage>
</organism>
<dbReference type="AlphaFoldDB" id="A0ABD4ZD23"/>
<evidence type="ECO:0000313" key="8">
    <source>
        <dbReference type="Proteomes" id="UP001240561"/>
    </source>
</evidence>
<dbReference type="EMBL" id="JASOGJ010000003">
    <property type="protein sequence ID" value="MDK6695576.1"/>
    <property type="molecule type" value="Genomic_DNA"/>
</dbReference>
<dbReference type="PANTHER" id="PTHR43095:SF5">
    <property type="entry name" value="XYLULOSE KINASE"/>
    <property type="match status" value="1"/>
</dbReference>
<gene>
    <name evidence="7" type="ORF">QP177_03205</name>
</gene>
<keyword evidence="2" id="KW-0859">Xylose metabolism</keyword>
<dbReference type="InterPro" id="IPR018485">
    <property type="entry name" value="FGGY_C"/>
</dbReference>
<dbReference type="RefSeq" id="WP_285060157.1">
    <property type="nucleotide sequence ID" value="NZ_JASOGJ010000003.1"/>
</dbReference>
<dbReference type="CDD" id="cd07809">
    <property type="entry name" value="ASKHA_NBD_FGGY_BaXK-like"/>
    <property type="match status" value="1"/>
</dbReference>
<dbReference type="InterPro" id="IPR000577">
    <property type="entry name" value="Carb_kinase_FGGY"/>
</dbReference>
<dbReference type="Pfam" id="PF02782">
    <property type="entry name" value="FGGY_C"/>
    <property type="match status" value="1"/>
</dbReference>
<evidence type="ECO:0000259" key="5">
    <source>
        <dbReference type="Pfam" id="PF00370"/>
    </source>
</evidence>
<evidence type="ECO:0000256" key="2">
    <source>
        <dbReference type="ARBA" id="ARBA00022629"/>
    </source>
</evidence>
<dbReference type="InterPro" id="IPR018483">
    <property type="entry name" value="Carb_kinase_FGGY_CS"/>
</dbReference>
<comment type="caution">
    <text evidence="7">The sequence shown here is derived from an EMBL/GenBank/DDBJ whole genome shotgun (WGS) entry which is preliminary data.</text>
</comment>
<evidence type="ECO:0000256" key="4">
    <source>
        <dbReference type="ARBA" id="ARBA00022777"/>
    </source>
</evidence>
<keyword evidence="3" id="KW-0808">Transferase</keyword>
<dbReference type="GO" id="GO:0016301">
    <property type="term" value="F:kinase activity"/>
    <property type="evidence" value="ECO:0007669"/>
    <property type="project" value="UniProtKB-KW"/>
</dbReference>
<keyword evidence="4 7" id="KW-0418">Kinase</keyword>
<feature type="domain" description="Carbohydrate kinase FGGY C-terminal" evidence="6">
    <location>
        <begin position="282"/>
        <end position="464"/>
    </location>
</feature>
<dbReference type="PROSITE" id="PS00933">
    <property type="entry name" value="FGGY_KINASES_1"/>
    <property type="match status" value="1"/>
</dbReference>
<feature type="domain" description="Carbohydrate kinase FGGY N-terminal" evidence="5">
    <location>
        <begin position="6"/>
        <end position="273"/>
    </location>
</feature>
<dbReference type="Proteomes" id="UP001240561">
    <property type="component" value="Unassembled WGS sequence"/>
</dbReference>
<comment type="similarity">
    <text evidence="1">Belongs to the FGGY kinase family.</text>
</comment>
<name>A0ABD4ZD23_GARVA</name>
<evidence type="ECO:0000259" key="6">
    <source>
        <dbReference type="Pfam" id="PF02782"/>
    </source>
</evidence>
<protein>
    <submittedName>
        <fullName evidence="7">FGGY family carbohydrate kinase</fullName>
    </submittedName>
</protein>
<keyword evidence="2" id="KW-0119">Carbohydrate metabolism</keyword>
<dbReference type="GO" id="GO:0042732">
    <property type="term" value="P:D-xylose metabolic process"/>
    <property type="evidence" value="ECO:0007669"/>
    <property type="project" value="UniProtKB-KW"/>
</dbReference>
<dbReference type="InterPro" id="IPR043129">
    <property type="entry name" value="ATPase_NBD"/>
</dbReference>
<dbReference type="SUPFAM" id="SSF53067">
    <property type="entry name" value="Actin-like ATPase domain"/>
    <property type="match status" value="2"/>
</dbReference>
<evidence type="ECO:0000256" key="1">
    <source>
        <dbReference type="ARBA" id="ARBA00009156"/>
    </source>
</evidence>
<reference evidence="7 8" key="1">
    <citation type="submission" date="2023-05" db="EMBL/GenBank/DDBJ databases">
        <title>Cataloging the Phylogenetic Diversity of Human Bladder Bacteria.</title>
        <authorList>
            <person name="Du J."/>
        </authorList>
    </citation>
    <scope>NUCLEOTIDE SEQUENCE [LARGE SCALE GENOMIC DNA]</scope>
    <source>
        <strain evidence="7 8">UMB9230</strain>
    </source>
</reference>
<dbReference type="Gene3D" id="3.30.420.40">
    <property type="match status" value="2"/>
</dbReference>
<evidence type="ECO:0000256" key="3">
    <source>
        <dbReference type="ARBA" id="ARBA00022679"/>
    </source>
</evidence>
<dbReference type="InterPro" id="IPR050406">
    <property type="entry name" value="FGGY_Carb_Kinase"/>
</dbReference>
<dbReference type="PIRSF" id="PIRSF000538">
    <property type="entry name" value="GlpK"/>
    <property type="match status" value="1"/>
</dbReference>